<protein>
    <submittedName>
        <fullName evidence="1">Uncharacterized protein</fullName>
    </submittedName>
</protein>
<dbReference type="EMBL" id="CVQH01001558">
    <property type="protein sequence ID" value="CRK03198.1"/>
    <property type="molecule type" value="Genomic_DNA"/>
</dbReference>
<name>A0A0G4KJD3_VERLO</name>
<evidence type="ECO:0000313" key="1">
    <source>
        <dbReference type="EMBL" id="CRK03198.1"/>
    </source>
</evidence>
<reference evidence="1 2" key="1">
    <citation type="submission" date="2015-05" db="EMBL/GenBank/DDBJ databases">
        <authorList>
            <person name="Wang D.B."/>
            <person name="Wang M."/>
        </authorList>
    </citation>
    <scope>NUCLEOTIDE SEQUENCE [LARGE SCALE GENOMIC DNA]</scope>
    <source>
        <strain evidence="1">VL1</strain>
    </source>
</reference>
<evidence type="ECO:0000313" key="2">
    <source>
        <dbReference type="Proteomes" id="UP000044602"/>
    </source>
</evidence>
<sequence>MVATPENQGRGRPVKWPINNGMAHGLFVPRGRGRVRQPKASHRGVPHVAASRQNAPWPPALPFACTASSRVVGGVVASGDTEFGDCHRDWLGRPSRTTLAWWRGHSACTAASSRVVGGEVASGNTEFGDDHRDWLGRPSRTTLALVEGG</sequence>
<gene>
    <name evidence="1" type="ORF">BN1708_009620</name>
</gene>
<keyword evidence="2" id="KW-1185">Reference proteome</keyword>
<dbReference type="Proteomes" id="UP000044602">
    <property type="component" value="Unassembled WGS sequence"/>
</dbReference>
<organism evidence="1 2">
    <name type="scientific">Verticillium longisporum</name>
    <name type="common">Verticillium dahliae var. longisporum</name>
    <dbReference type="NCBI Taxonomy" id="100787"/>
    <lineage>
        <taxon>Eukaryota</taxon>
        <taxon>Fungi</taxon>
        <taxon>Dikarya</taxon>
        <taxon>Ascomycota</taxon>
        <taxon>Pezizomycotina</taxon>
        <taxon>Sordariomycetes</taxon>
        <taxon>Hypocreomycetidae</taxon>
        <taxon>Glomerellales</taxon>
        <taxon>Plectosphaerellaceae</taxon>
        <taxon>Verticillium</taxon>
    </lineage>
</organism>
<proteinExistence type="predicted"/>
<accession>A0A0G4KJD3</accession>
<dbReference type="AlphaFoldDB" id="A0A0G4KJD3"/>